<keyword evidence="3" id="KW-1185">Reference proteome</keyword>
<dbReference type="Proteomes" id="UP001153069">
    <property type="component" value="Unassembled WGS sequence"/>
</dbReference>
<accession>A0A9N8F1X1</accession>
<sequence length="318" mass="33206">MKTSGASAGVPKKKGAPNGPKESSGHTGEGKKGSSEGDDARLTNGGLEGDGATGGRAAGGKTTAPTSAAKAKSTGQEVSDEDVGNKAKQVALKSSKASGGAAAAGLLDKKEISDDTESDDSTEKPKGKTSGTKRKSAAVASPTQRSNKRAKWSGSNQVQHFMRAHQNKHIGGDGRVLSGLGHFAMAVRHPETGHVVMAALVDLDRKAILEAETKRVNNRMKRELEDEVDRRVAELHDKDYDEDLSRAIVKRWKADKGEAEYDTRCKSLMVAIRSEMAATRGKLLDGANGPTRGPDGGMVCKVPWPGSNIGRGGNGGTP</sequence>
<name>A0A9N8F1X1_9STRA</name>
<dbReference type="AlphaFoldDB" id="A0A9N8F1X1"/>
<feature type="compositionally biased region" description="Low complexity" evidence="1">
    <location>
        <begin position="91"/>
        <end position="106"/>
    </location>
</feature>
<proteinExistence type="predicted"/>
<feature type="region of interest" description="Disordered" evidence="1">
    <location>
        <begin position="283"/>
        <end position="318"/>
    </location>
</feature>
<evidence type="ECO:0000313" key="2">
    <source>
        <dbReference type="EMBL" id="CAB9529094.1"/>
    </source>
</evidence>
<evidence type="ECO:0000313" key="3">
    <source>
        <dbReference type="Proteomes" id="UP001153069"/>
    </source>
</evidence>
<gene>
    <name evidence="2" type="ORF">SEMRO_2400_G326230.1</name>
</gene>
<protein>
    <submittedName>
        <fullName evidence="2">Uncharacterized protein</fullName>
    </submittedName>
</protein>
<reference evidence="2" key="1">
    <citation type="submission" date="2020-06" db="EMBL/GenBank/DDBJ databases">
        <authorList>
            <consortium name="Plant Systems Biology data submission"/>
        </authorList>
    </citation>
    <scope>NUCLEOTIDE SEQUENCE</scope>
    <source>
        <strain evidence="2">D6</strain>
    </source>
</reference>
<feature type="region of interest" description="Disordered" evidence="1">
    <location>
        <begin position="1"/>
        <end position="154"/>
    </location>
</feature>
<feature type="compositionally biased region" description="Low complexity" evidence="1">
    <location>
        <begin position="59"/>
        <end position="75"/>
    </location>
</feature>
<feature type="compositionally biased region" description="Gly residues" evidence="1">
    <location>
        <begin position="46"/>
        <end position="58"/>
    </location>
</feature>
<comment type="caution">
    <text evidence="2">The sequence shown here is derived from an EMBL/GenBank/DDBJ whole genome shotgun (WGS) entry which is preliminary data.</text>
</comment>
<evidence type="ECO:0000256" key="1">
    <source>
        <dbReference type="SAM" id="MobiDB-lite"/>
    </source>
</evidence>
<dbReference type="EMBL" id="CAICTM010002398">
    <property type="protein sequence ID" value="CAB9529094.1"/>
    <property type="molecule type" value="Genomic_DNA"/>
</dbReference>
<feature type="compositionally biased region" description="Gly residues" evidence="1">
    <location>
        <begin position="309"/>
        <end position="318"/>
    </location>
</feature>
<organism evidence="2 3">
    <name type="scientific">Seminavis robusta</name>
    <dbReference type="NCBI Taxonomy" id="568900"/>
    <lineage>
        <taxon>Eukaryota</taxon>
        <taxon>Sar</taxon>
        <taxon>Stramenopiles</taxon>
        <taxon>Ochrophyta</taxon>
        <taxon>Bacillariophyta</taxon>
        <taxon>Bacillariophyceae</taxon>
        <taxon>Bacillariophycidae</taxon>
        <taxon>Naviculales</taxon>
        <taxon>Naviculaceae</taxon>
        <taxon>Seminavis</taxon>
    </lineage>
</organism>
<feature type="compositionally biased region" description="Basic and acidic residues" evidence="1">
    <location>
        <begin position="28"/>
        <end position="41"/>
    </location>
</feature>